<dbReference type="OrthoDB" id="1100386at2759"/>
<keyword evidence="5" id="KW-1185">Reference proteome</keyword>
<evidence type="ECO:0000313" key="6">
    <source>
        <dbReference type="RefSeq" id="NP_001267882.1"/>
    </source>
</evidence>
<dbReference type="EMBL" id="AB583747">
    <property type="protein sequence ID" value="BAJ16546.1"/>
    <property type="molecule type" value="mRNA"/>
</dbReference>
<evidence type="ECO:0000313" key="5">
    <source>
        <dbReference type="Proteomes" id="UP001652625"/>
    </source>
</evidence>
<feature type="region of interest" description="Disordered" evidence="1">
    <location>
        <begin position="65"/>
        <end position="152"/>
    </location>
</feature>
<dbReference type="InterPro" id="IPR000922">
    <property type="entry name" value="Lectin_gal-bd_dom"/>
</dbReference>
<dbReference type="SMR" id="E0D8Q6"/>
<dbReference type="Gene3D" id="2.60.120.740">
    <property type="match status" value="1"/>
</dbReference>
<feature type="compositionally biased region" description="Pro residues" evidence="1">
    <location>
        <begin position="134"/>
        <end position="143"/>
    </location>
</feature>
<dbReference type="PANTHER" id="PTHR24637">
    <property type="entry name" value="COLLAGEN"/>
    <property type="match status" value="1"/>
</dbReference>
<dbReference type="InterPro" id="IPR043159">
    <property type="entry name" value="Lectin_gal-bd_sf"/>
</dbReference>
<proteinExistence type="evidence at transcript level"/>
<dbReference type="Proteomes" id="UP001652625">
    <property type="component" value="Chromosome 15"/>
</dbReference>
<evidence type="ECO:0000256" key="1">
    <source>
        <dbReference type="SAM" id="MobiDB-lite"/>
    </source>
</evidence>
<gene>
    <name evidence="6" type="primary">LOC100209638</name>
    <name evidence="6" type="synonym">nemgalR1</name>
</gene>
<feature type="compositionally biased region" description="Low complexity" evidence="1">
    <location>
        <begin position="85"/>
        <end position="98"/>
    </location>
</feature>
<keyword evidence="2" id="KW-1133">Transmembrane helix</keyword>
<reference evidence="4" key="1">
    <citation type="journal article" date="2010" name="Proc. Natl. Acad. Sci. U.S.A.">
        <title>Nematogalectin, a nematocyst protein with GlyXY and galectin domains, demonstrates nematocyte-specific alternative splicing in Hydra.</title>
        <authorList>
            <person name="Hwang J."/>
            <person name="Takaku Y."/>
            <person name="Momose T."/>
            <person name="Adamczyk P."/>
            <person name="Oezbek S."/>
            <person name="Ikeo K."/>
            <person name="Khalturin K."/>
            <person name="Hemmrich G."/>
            <person name="Bosch T.C."/>
            <person name="Holstein T.W."/>
            <person name="David C.N."/>
            <person name="Gojobori T."/>
        </authorList>
    </citation>
    <scope>NUCLEOTIDE SEQUENCE</scope>
    <source>
        <strain evidence="4">105</strain>
    </source>
</reference>
<dbReference type="InterPro" id="IPR008160">
    <property type="entry name" value="Collagen"/>
</dbReference>
<evidence type="ECO:0000259" key="3">
    <source>
        <dbReference type="PROSITE" id="PS50228"/>
    </source>
</evidence>
<evidence type="ECO:0000256" key="2">
    <source>
        <dbReference type="SAM" id="Phobius"/>
    </source>
</evidence>
<dbReference type="KEGG" id="hmg:100209638"/>
<organism evidence="4">
    <name type="scientific">Hydra vulgaris</name>
    <name type="common">Hydra</name>
    <name type="synonym">Hydra attenuata</name>
    <dbReference type="NCBI Taxonomy" id="6087"/>
    <lineage>
        <taxon>Eukaryota</taxon>
        <taxon>Metazoa</taxon>
        <taxon>Cnidaria</taxon>
        <taxon>Hydrozoa</taxon>
        <taxon>Hydroidolina</taxon>
        <taxon>Anthoathecata</taxon>
        <taxon>Aplanulata</taxon>
        <taxon>Hydridae</taxon>
        <taxon>Hydra</taxon>
    </lineage>
</organism>
<accession>E0D8Q6</accession>
<keyword evidence="2" id="KW-0812">Transmembrane</keyword>
<dbReference type="GeneID" id="100209638"/>
<dbReference type="PANTHER" id="PTHR24637:SF420">
    <property type="entry name" value="NEMATODE CUTICLE COLLAGEN N-TERMINAL DOMAIN-CONTAINING PROTEIN"/>
    <property type="match status" value="1"/>
</dbReference>
<dbReference type="RefSeq" id="NP_001267882.1">
    <property type="nucleotide sequence ID" value="NM_001280953.1"/>
</dbReference>
<protein>
    <submittedName>
        <fullName evidence="4 6">Nematogalectin-related</fullName>
    </submittedName>
</protein>
<dbReference type="Pfam" id="PF02140">
    <property type="entry name" value="SUEL_Lectin"/>
    <property type="match status" value="1"/>
</dbReference>
<reference evidence="6" key="2">
    <citation type="submission" date="2025-04" db="UniProtKB">
        <authorList>
            <consortium name="RefSeq"/>
        </authorList>
    </citation>
    <scope>IDENTIFICATION</scope>
</reference>
<dbReference type="Pfam" id="PF01391">
    <property type="entry name" value="Collagen"/>
    <property type="match status" value="1"/>
</dbReference>
<feature type="transmembrane region" description="Helical" evidence="2">
    <location>
        <begin position="12"/>
        <end position="30"/>
    </location>
</feature>
<dbReference type="GO" id="GO:0030246">
    <property type="term" value="F:carbohydrate binding"/>
    <property type="evidence" value="ECO:0007669"/>
    <property type="project" value="InterPro"/>
</dbReference>
<dbReference type="PROSITE" id="PS50228">
    <property type="entry name" value="SUEL_LECTIN"/>
    <property type="match status" value="1"/>
</dbReference>
<feature type="domain" description="SUEL-type lectin" evidence="3">
    <location>
        <begin position="161"/>
        <end position="253"/>
    </location>
</feature>
<keyword evidence="2" id="KW-0472">Membrane</keyword>
<name>E0D8Q6_HYDVU</name>
<dbReference type="AlphaFoldDB" id="E0D8Q6"/>
<dbReference type="CDD" id="cd22838">
    <property type="entry name" value="Gal_Rha_Lectin_nemgal"/>
    <property type="match status" value="1"/>
</dbReference>
<evidence type="ECO:0000313" key="4">
    <source>
        <dbReference type="EMBL" id="BAJ16546.1"/>
    </source>
</evidence>
<sequence length="274" mass="29118">MPDALLSNGRTYWNIQMIFCAVVLLILNTYTHSFPVSPVPPLLNKLLKDQNVTLGFILKGLQGPPGRDGLPGAAGFPGPPGPPGWKGDPGAPGAPGINGFLGGPGPQGPPGNDGFPGPPGLPGAPGWPGGSGMPGPPGPPGLPGPAGNSGPTPIRYNGTVKCEEDTAWLRCNEYKHISIMSAFWGRRNFGLCTEHTGNLVTNKYCPTTPLFLTKVKDACEGTTMCEIRCTKFFFHDQTCLDVYKYLEVYYKCIEVINGHEVVNEDNLLNANFLG</sequence>